<dbReference type="EMBL" id="VYDA01000171">
    <property type="protein sequence ID" value="MYH61046.1"/>
    <property type="molecule type" value="Genomic_DNA"/>
</dbReference>
<gene>
    <name evidence="1" type="ORF">F4148_04590</name>
</gene>
<evidence type="ECO:0000313" key="1">
    <source>
        <dbReference type="EMBL" id="MYH61046.1"/>
    </source>
</evidence>
<dbReference type="Pfam" id="PF10049">
    <property type="entry name" value="DUF2283"/>
    <property type="match status" value="1"/>
</dbReference>
<dbReference type="InterPro" id="IPR019270">
    <property type="entry name" value="DUF2283"/>
</dbReference>
<reference evidence="1" key="1">
    <citation type="submission" date="2019-09" db="EMBL/GenBank/DDBJ databases">
        <title>Characterisation of the sponge microbiome using genome-centric metagenomics.</title>
        <authorList>
            <person name="Engelberts J.P."/>
            <person name="Robbins S.J."/>
            <person name="De Goeij J.M."/>
            <person name="Aranda M."/>
            <person name="Bell S.C."/>
            <person name="Webster N.S."/>
        </authorList>
    </citation>
    <scope>NUCLEOTIDE SEQUENCE</scope>
    <source>
        <strain evidence="1">SB0675_bin_29</strain>
    </source>
</reference>
<proteinExistence type="predicted"/>
<comment type="caution">
    <text evidence="1">The sequence shown here is derived from an EMBL/GenBank/DDBJ whole genome shotgun (WGS) entry which is preliminary data.</text>
</comment>
<accession>A0A6B1G0U2</accession>
<organism evidence="1">
    <name type="scientific">Caldilineaceae bacterium SB0675_bin_29</name>
    <dbReference type="NCBI Taxonomy" id="2605266"/>
    <lineage>
        <taxon>Bacteria</taxon>
        <taxon>Bacillati</taxon>
        <taxon>Chloroflexota</taxon>
        <taxon>Caldilineae</taxon>
        <taxon>Caldilineales</taxon>
        <taxon>Caldilineaceae</taxon>
    </lineage>
</organism>
<dbReference type="AlphaFoldDB" id="A0A6B1G0U2"/>
<protein>
    <submittedName>
        <fullName evidence="1">DUF2283 domain-containing protein</fullName>
    </submittedName>
</protein>
<sequence length="63" mass="6924">MPGHGHEAHNLRLDDATIVESNEVAPGIVLDYNESNQVVGIEILYLSKRSPDLNLSIQKLVIS</sequence>
<name>A0A6B1G0U2_9CHLR</name>